<organism evidence="1 2">
    <name type="scientific">Lindgomyces ingoldianus</name>
    <dbReference type="NCBI Taxonomy" id="673940"/>
    <lineage>
        <taxon>Eukaryota</taxon>
        <taxon>Fungi</taxon>
        <taxon>Dikarya</taxon>
        <taxon>Ascomycota</taxon>
        <taxon>Pezizomycotina</taxon>
        <taxon>Dothideomycetes</taxon>
        <taxon>Pleosporomycetidae</taxon>
        <taxon>Pleosporales</taxon>
        <taxon>Lindgomycetaceae</taxon>
        <taxon>Lindgomyces</taxon>
    </lineage>
</organism>
<keyword evidence="1" id="KW-0645">Protease</keyword>
<comment type="caution">
    <text evidence="1">The sequence shown here is derived from an EMBL/GenBank/DDBJ whole genome shotgun (WGS) entry which is preliminary data.</text>
</comment>
<sequence>MIVHREQDLKGVGLGLPLYNDLAHQRYTVNVTVGTPPQPYSLTIDTGSSDFWLPLWNSSGCAPDCPTGTFDPRDSSTVKDTGLPYNATFGLTPDLRVVGRYYNETVTIGGIVIPDMTLGVGDVPPTLFNAGLFGIIGLSSPLGEAIYSNPSSPKFHQAHATFPTLWQQLYLHGYISKRLFSIWLNKQSATTGSILFGGIDSTKYSGEIKTVPVVKSASGPIKLFTGWAVNLTSVTRRTRDAGGVEDLMGGNLTVTTVLDSGSPNMYLPTSLYASITTPLHPEMYNNTPYVLCSLRISLATTFLTFGFGSPGYAGPEIAVPYEEIIYPFGFPANAGEVRDGDGKELCYLGVIATEGPVFLLGDTLIRSAYVVYDVDGLKIGMAQARYGDES</sequence>
<accession>A0ACB6RGP5</accession>
<protein>
    <submittedName>
        <fullName evidence="1">Acid protease</fullName>
    </submittedName>
</protein>
<dbReference type="Proteomes" id="UP000799755">
    <property type="component" value="Unassembled WGS sequence"/>
</dbReference>
<proteinExistence type="predicted"/>
<gene>
    <name evidence="1" type="ORF">BDR25DRAFT_207139</name>
</gene>
<keyword evidence="1" id="KW-0378">Hydrolase</keyword>
<evidence type="ECO:0000313" key="2">
    <source>
        <dbReference type="Proteomes" id="UP000799755"/>
    </source>
</evidence>
<reference evidence="1" key="1">
    <citation type="journal article" date="2020" name="Stud. Mycol.">
        <title>101 Dothideomycetes genomes: a test case for predicting lifestyles and emergence of pathogens.</title>
        <authorList>
            <person name="Haridas S."/>
            <person name="Albert R."/>
            <person name="Binder M."/>
            <person name="Bloem J."/>
            <person name="Labutti K."/>
            <person name="Salamov A."/>
            <person name="Andreopoulos B."/>
            <person name="Baker S."/>
            <person name="Barry K."/>
            <person name="Bills G."/>
            <person name="Bluhm B."/>
            <person name="Cannon C."/>
            <person name="Castanera R."/>
            <person name="Culley D."/>
            <person name="Daum C."/>
            <person name="Ezra D."/>
            <person name="Gonzalez J."/>
            <person name="Henrissat B."/>
            <person name="Kuo A."/>
            <person name="Liang C."/>
            <person name="Lipzen A."/>
            <person name="Lutzoni F."/>
            <person name="Magnuson J."/>
            <person name="Mondo S."/>
            <person name="Nolan M."/>
            <person name="Ohm R."/>
            <person name="Pangilinan J."/>
            <person name="Park H.-J."/>
            <person name="Ramirez L."/>
            <person name="Alfaro M."/>
            <person name="Sun H."/>
            <person name="Tritt A."/>
            <person name="Yoshinaga Y."/>
            <person name="Zwiers L.-H."/>
            <person name="Turgeon B."/>
            <person name="Goodwin S."/>
            <person name="Spatafora J."/>
            <person name="Crous P."/>
            <person name="Grigoriev I."/>
        </authorList>
    </citation>
    <scope>NUCLEOTIDE SEQUENCE</scope>
    <source>
        <strain evidence="1">ATCC 200398</strain>
    </source>
</reference>
<name>A0ACB6RGP5_9PLEO</name>
<dbReference type="EMBL" id="MU003492">
    <property type="protein sequence ID" value="KAF2477636.1"/>
    <property type="molecule type" value="Genomic_DNA"/>
</dbReference>
<evidence type="ECO:0000313" key="1">
    <source>
        <dbReference type="EMBL" id="KAF2477636.1"/>
    </source>
</evidence>
<keyword evidence="2" id="KW-1185">Reference proteome</keyword>